<evidence type="ECO:0000313" key="7">
    <source>
        <dbReference type="Proteomes" id="UP001165269"/>
    </source>
</evidence>
<evidence type="ECO:0000256" key="2">
    <source>
        <dbReference type="ARBA" id="ARBA00022676"/>
    </source>
</evidence>
<dbReference type="InterPro" id="IPR050426">
    <property type="entry name" value="Glycosyltransferase_28"/>
</dbReference>
<reference evidence="6" key="1">
    <citation type="submission" date="2022-03" db="EMBL/GenBank/DDBJ databases">
        <title>Streptomyces 7R015 and 7R016 isolated from Barleria lupulina in Thailand.</title>
        <authorList>
            <person name="Kanchanasin P."/>
            <person name="Phongsopitanun W."/>
            <person name="Tanasupawat S."/>
        </authorList>
    </citation>
    <scope>NUCLEOTIDE SEQUENCE</scope>
    <source>
        <strain evidence="6">7R015</strain>
    </source>
</reference>
<proteinExistence type="inferred from homology"/>
<evidence type="ECO:0000256" key="3">
    <source>
        <dbReference type="ARBA" id="ARBA00022679"/>
    </source>
</evidence>
<keyword evidence="3" id="KW-0808">Transferase</keyword>
<dbReference type="EMBL" id="JALDAY010000009">
    <property type="protein sequence ID" value="MCI3275036.1"/>
    <property type="molecule type" value="Genomic_DNA"/>
</dbReference>
<comment type="caution">
    <text evidence="6">The sequence shown here is derived from an EMBL/GenBank/DDBJ whole genome shotgun (WGS) entry which is preliminary data.</text>
</comment>
<protein>
    <submittedName>
        <fullName evidence="6">DUF1205 domain-containing protein</fullName>
    </submittedName>
</protein>
<dbReference type="Pfam" id="PF21036">
    <property type="entry name" value="EryCIII-like_N"/>
    <property type="match status" value="1"/>
</dbReference>
<dbReference type="PANTHER" id="PTHR48050">
    <property type="entry name" value="STEROL 3-BETA-GLUCOSYLTRANSFERASE"/>
    <property type="match status" value="1"/>
</dbReference>
<dbReference type="Proteomes" id="UP001165269">
    <property type="component" value="Unassembled WGS sequence"/>
</dbReference>
<dbReference type="InterPro" id="IPR048284">
    <property type="entry name" value="EryCIII-like_N"/>
</dbReference>
<keyword evidence="2" id="KW-0328">Glycosyltransferase</keyword>
<dbReference type="InterPro" id="IPR002213">
    <property type="entry name" value="UDP_glucos_trans"/>
</dbReference>
<dbReference type="Pfam" id="PF06722">
    <property type="entry name" value="EryCIII-like_C"/>
    <property type="match status" value="1"/>
</dbReference>
<sequence>MTRAARVLFVTWAAPGHLFPMVPLAWALQAAGHDVAVAGLPSCQEAITGAGLHAVQVGAAAALARLPKRPELAAWGRPARWPEGWSADLDLLDADRRRVVRALYEKQCEVGDLMLDDLVAYGRWWRPDLVVHDALAMAGPVLAAVLGVPAVGHGWEVGATLHEPTADRNDEPLPAYLRLFERRGVAPAAPLAWIDPCPPALRPPDHPEVRRLPMECVPYNGPGHHPEWLAAPRERPRVCLTAGVAGARYRDPDGPDVVSLTLEALAATDAEIVLAAGGPADSLPEFPDRPDRVRVVRGVPFRMLLPTCDLMVHHGGAGTVLTSAVLGVPQIVAPPSPICAEIGYAVERAGVGVMLDRLDDPDLLAKTVGDVLRDPGPQQAAASRLRDETRALPSAHAVADHLVSRFTCLGGR</sequence>
<keyword evidence="7" id="KW-1185">Reference proteome</keyword>
<dbReference type="SUPFAM" id="SSF53756">
    <property type="entry name" value="UDP-Glycosyltransferase/glycogen phosphorylase"/>
    <property type="match status" value="1"/>
</dbReference>
<evidence type="ECO:0000259" key="5">
    <source>
        <dbReference type="Pfam" id="PF21036"/>
    </source>
</evidence>
<evidence type="ECO:0000256" key="1">
    <source>
        <dbReference type="ARBA" id="ARBA00006962"/>
    </source>
</evidence>
<feature type="domain" description="Erythromycin biosynthesis protein CIII-like C-terminal" evidence="4">
    <location>
        <begin position="260"/>
        <end position="403"/>
    </location>
</feature>
<dbReference type="PANTHER" id="PTHR48050:SF13">
    <property type="entry name" value="STEROL 3-BETA-GLUCOSYLTRANSFERASE UGT80A2"/>
    <property type="match status" value="1"/>
</dbReference>
<evidence type="ECO:0000259" key="4">
    <source>
        <dbReference type="Pfam" id="PF06722"/>
    </source>
</evidence>
<dbReference type="CDD" id="cd03784">
    <property type="entry name" value="GT1_Gtf-like"/>
    <property type="match status" value="1"/>
</dbReference>
<name>A0ABS9YEK4_9ACTN</name>
<organism evidence="6 7">
    <name type="scientific">Streptomyces cylindrosporus</name>
    <dbReference type="NCBI Taxonomy" id="2927583"/>
    <lineage>
        <taxon>Bacteria</taxon>
        <taxon>Bacillati</taxon>
        <taxon>Actinomycetota</taxon>
        <taxon>Actinomycetes</taxon>
        <taxon>Kitasatosporales</taxon>
        <taxon>Streptomycetaceae</taxon>
        <taxon>Streptomyces</taxon>
    </lineage>
</organism>
<dbReference type="Gene3D" id="3.40.50.2000">
    <property type="entry name" value="Glycogen Phosphorylase B"/>
    <property type="match status" value="2"/>
</dbReference>
<dbReference type="RefSeq" id="WP_242768812.1">
    <property type="nucleotide sequence ID" value="NZ_JALDAY010000009.1"/>
</dbReference>
<dbReference type="InterPro" id="IPR010610">
    <property type="entry name" value="EryCIII-like_C"/>
</dbReference>
<comment type="similarity">
    <text evidence="1">Belongs to the glycosyltransferase 28 family.</text>
</comment>
<gene>
    <name evidence="6" type="ORF">MQP27_28535</name>
</gene>
<accession>A0ABS9YEK4</accession>
<evidence type="ECO:0000313" key="6">
    <source>
        <dbReference type="EMBL" id="MCI3275036.1"/>
    </source>
</evidence>
<feature type="domain" description="Erythromycin biosynthesis protein CIII-like N-terminal" evidence="5">
    <location>
        <begin position="26"/>
        <end position="243"/>
    </location>
</feature>